<keyword evidence="8" id="KW-1185">Reference proteome</keyword>
<dbReference type="PROSITE" id="PS50862">
    <property type="entry name" value="AA_TRNA_LIGASE_II"/>
    <property type="match status" value="1"/>
</dbReference>
<protein>
    <recommendedName>
        <fullName evidence="6">Aminoacyl-transfer RNA synthetases class-II family profile domain-containing protein</fullName>
    </recommendedName>
</protein>
<dbReference type="NCBIfam" id="TIGR00470">
    <property type="entry name" value="sepS"/>
    <property type="match status" value="1"/>
</dbReference>
<dbReference type="Pfam" id="PF01409">
    <property type="entry name" value="tRNA-synt_2d"/>
    <property type="match status" value="1"/>
</dbReference>
<dbReference type="Gene3D" id="6.20.250.20">
    <property type="match status" value="1"/>
</dbReference>
<dbReference type="GO" id="GO:0004812">
    <property type="term" value="F:aminoacyl-tRNA ligase activity"/>
    <property type="evidence" value="ECO:0007669"/>
    <property type="project" value="UniProtKB-KW"/>
</dbReference>
<dbReference type="InterPro" id="IPR006195">
    <property type="entry name" value="aa-tRNA-synth_II"/>
</dbReference>
<evidence type="ECO:0000256" key="2">
    <source>
        <dbReference type="ARBA" id="ARBA00022741"/>
    </source>
</evidence>
<evidence type="ECO:0000313" key="7">
    <source>
        <dbReference type="EMBL" id="KXB07812.1"/>
    </source>
</evidence>
<dbReference type="InterPro" id="IPR005246">
    <property type="entry name" value="O-Pseryl-tRNA(Cys)_ligase"/>
</dbReference>
<evidence type="ECO:0000256" key="1">
    <source>
        <dbReference type="ARBA" id="ARBA00022598"/>
    </source>
</evidence>
<evidence type="ECO:0000256" key="4">
    <source>
        <dbReference type="ARBA" id="ARBA00022917"/>
    </source>
</evidence>
<evidence type="ECO:0000256" key="5">
    <source>
        <dbReference type="ARBA" id="ARBA00023146"/>
    </source>
</evidence>
<dbReference type="GO" id="GO:0006412">
    <property type="term" value="P:translation"/>
    <property type="evidence" value="ECO:0007669"/>
    <property type="project" value="UniProtKB-KW"/>
</dbReference>
<dbReference type="AlphaFoldDB" id="A0A133VMY7"/>
<evidence type="ECO:0000313" key="8">
    <source>
        <dbReference type="Proteomes" id="UP000070175"/>
    </source>
</evidence>
<dbReference type="SUPFAM" id="SSF55681">
    <property type="entry name" value="Class II aaRS and biotin synthetases"/>
    <property type="match status" value="1"/>
</dbReference>
<keyword evidence="1" id="KW-0436">Ligase</keyword>
<reference evidence="7 8" key="1">
    <citation type="journal article" date="2016" name="Sci. Rep.">
        <title>Metabolic traits of an uncultured archaeal lineage -MSBL1- from brine pools of the Red Sea.</title>
        <authorList>
            <person name="Mwirichia R."/>
            <person name="Alam I."/>
            <person name="Rashid M."/>
            <person name="Vinu M."/>
            <person name="Ba-Alawi W."/>
            <person name="Anthony Kamau A."/>
            <person name="Kamanda Ngugi D."/>
            <person name="Goker M."/>
            <person name="Klenk H.P."/>
            <person name="Bajic V."/>
            <person name="Stingl U."/>
        </authorList>
    </citation>
    <scope>NUCLEOTIDE SEQUENCE [LARGE SCALE GENOMIC DNA]</scope>
    <source>
        <strain evidence="7">SCGC-AAA382N08</strain>
    </source>
</reference>
<keyword evidence="4" id="KW-0648">Protein biosynthesis</keyword>
<organism evidence="7 8">
    <name type="scientific">candidate division MSBL1 archaeon SCGC-AAA382N08</name>
    <dbReference type="NCBI Taxonomy" id="1698285"/>
    <lineage>
        <taxon>Archaea</taxon>
        <taxon>Methanobacteriati</taxon>
        <taxon>Methanobacteriota</taxon>
        <taxon>candidate division MSBL1</taxon>
    </lineage>
</organism>
<accession>A0A133VMY7</accession>
<evidence type="ECO:0000256" key="3">
    <source>
        <dbReference type="ARBA" id="ARBA00022840"/>
    </source>
</evidence>
<name>A0A133VMY7_9EURY</name>
<dbReference type="Gene3D" id="3.30.930.10">
    <property type="entry name" value="Bira Bifunctional Protein, Domain 2"/>
    <property type="match status" value="1"/>
</dbReference>
<dbReference type="InterPro" id="IPR002319">
    <property type="entry name" value="Phenylalanyl-tRNA_Synthase"/>
</dbReference>
<dbReference type="GO" id="GO:0000049">
    <property type="term" value="F:tRNA binding"/>
    <property type="evidence" value="ECO:0007669"/>
    <property type="project" value="InterPro"/>
</dbReference>
<keyword evidence="2" id="KW-0547">Nucleotide-binding</keyword>
<comment type="caution">
    <text evidence="7">The sequence shown here is derived from an EMBL/GenBank/DDBJ whole genome shotgun (WGS) entry which is preliminary data.</text>
</comment>
<keyword evidence="5" id="KW-0030">Aminoacyl-tRNA synthetase</keyword>
<dbReference type="InterPro" id="IPR045864">
    <property type="entry name" value="aa-tRNA-synth_II/BPL/LPL"/>
</dbReference>
<dbReference type="GO" id="GO:0005524">
    <property type="term" value="F:ATP binding"/>
    <property type="evidence" value="ECO:0007669"/>
    <property type="project" value="UniProtKB-KW"/>
</dbReference>
<keyword evidence="3" id="KW-0067">ATP-binding</keyword>
<sequence>MKFDLDRLKKESEKNYEEAWKKSADLIKKKGNYFSLDESSGSLHYLYELVQEFRKVFKELGFQEMVVPTLIEKEEIEKQYGPEAPVILDRVFFLAGLDRSDLGISQKDLDKIKDKAPEFENVEKLEKILREYKKGEISSDDLTEVMTERLNVTEEQATHILTLFESFRELEPIPSDMTLRSHTTAGWFQVLQKMQFRKPLPIQLFTVGPKYRREQKLDETHLYRSWTASLVIMTEEMSLEDGERIARKILKKIGFEEVECKTKAATSNYYAPNSEFEIFVEHPKTSEKIEVGNTGFYSPISLANYEIPYPVFNLGIGLERILMIRTGVQDIRELVYPYRYKKIDFSDSEISQMINYIKKPKTETGKKIMGYIEKTAKKCKDEPSPCEFHVFKSNINNKKVTVKLIESEDNTKLIGPAAFNQIYVNNGNIIGVPPDGWENDEMLKKVRKNGTPTKITYMKAFANLSARKIEEMIEKNKEKEKIRVGMIESLKDINLKLDRPARRYITDNNKKIDVRGPVFTTTQAELEI</sequence>
<feature type="domain" description="Aminoacyl-transfer RNA synthetases class-II family profile" evidence="6">
    <location>
        <begin position="48"/>
        <end position="337"/>
    </location>
</feature>
<evidence type="ECO:0000259" key="6">
    <source>
        <dbReference type="PROSITE" id="PS50862"/>
    </source>
</evidence>
<dbReference type="GO" id="GO:0043039">
    <property type="term" value="P:tRNA aminoacylation"/>
    <property type="evidence" value="ECO:0007669"/>
    <property type="project" value="InterPro"/>
</dbReference>
<dbReference type="EMBL" id="LHYJ01000049">
    <property type="protein sequence ID" value="KXB07812.1"/>
    <property type="molecule type" value="Genomic_DNA"/>
</dbReference>
<proteinExistence type="predicted"/>
<dbReference type="Proteomes" id="UP000070175">
    <property type="component" value="Unassembled WGS sequence"/>
</dbReference>
<gene>
    <name evidence="7" type="ORF">AKJ56_02300</name>
</gene>